<keyword evidence="6 7" id="KW-0472">Membrane</keyword>
<feature type="transmembrane region" description="Helical" evidence="7">
    <location>
        <begin position="281"/>
        <end position="306"/>
    </location>
</feature>
<dbReference type="GO" id="GO:0055085">
    <property type="term" value="P:transmembrane transport"/>
    <property type="evidence" value="ECO:0007669"/>
    <property type="project" value="InterPro"/>
</dbReference>
<dbReference type="GO" id="GO:0005886">
    <property type="term" value="C:plasma membrane"/>
    <property type="evidence" value="ECO:0007669"/>
    <property type="project" value="UniProtKB-SubCell"/>
</dbReference>
<dbReference type="PANTHER" id="PTHR43227:SF11">
    <property type="entry name" value="BLL4140 PROTEIN"/>
    <property type="match status" value="1"/>
</dbReference>
<dbReference type="PROSITE" id="PS50928">
    <property type="entry name" value="ABC_TM1"/>
    <property type="match status" value="1"/>
</dbReference>
<feature type="domain" description="ABC transmembrane type-1" evidence="8">
    <location>
        <begin position="87"/>
        <end position="302"/>
    </location>
</feature>
<dbReference type="CDD" id="cd06261">
    <property type="entry name" value="TM_PBP2"/>
    <property type="match status" value="1"/>
</dbReference>
<evidence type="ECO:0000256" key="2">
    <source>
        <dbReference type="ARBA" id="ARBA00022448"/>
    </source>
</evidence>
<feature type="transmembrane region" description="Helical" evidence="7">
    <location>
        <begin position="133"/>
        <end position="154"/>
    </location>
</feature>
<accession>A0AA96LFU2</accession>
<comment type="similarity">
    <text evidence="7">Belongs to the binding-protein-dependent transport system permease family.</text>
</comment>
<dbReference type="KEGG" id="paun:MJA45_09660"/>
<evidence type="ECO:0000256" key="4">
    <source>
        <dbReference type="ARBA" id="ARBA00022692"/>
    </source>
</evidence>
<feature type="transmembrane region" description="Helical" evidence="7">
    <location>
        <begin position="91"/>
        <end position="112"/>
    </location>
</feature>
<evidence type="ECO:0000313" key="10">
    <source>
        <dbReference type="Proteomes" id="UP001305702"/>
    </source>
</evidence>
<evidence type="ECO:0000259" key="8">
    <source>
        <dbReference type="PROSITE" id="PS50928"/>
    </source>
</evidence>
<dbReference type="Pfam" id="PF00528">
    <property type="entry name" value="BPD_transp_1"/>
    <property type="match status" value="1"/>
</dbReference>
<gene>
    <name evidence="9" type="ORF">MJA45_09660</name>
</gene>
<dbReference type="EMBL" id="CP130318">
    <property type="protein sequence ID" value="WNQ13269.1"/>
    <property type="molecule type" value="Genomic_DNA"/>
</dbReference>
<dbReference type="InterPro" id="IPR050809">
    <property type="entry name" value="UgpAE/MalFG_permease"/>
</dbReference>
<dbReference type="InterPro" id="IPR035906">
    <property type="entry name" value="MetI-like_sf"/>
</dbReference>
<evidence type="ECO:0000256" key="6">
    <source>
        <dbReference type="ARBA" id="ARBA00023136"/>
    </source>
</evidence>
<feature type="transmembrane region" description="Helical" evidence="7">
    <location>
        <begin position="174"/>
        <end position="202"/>
    </location>
</feature>
<feature type="transmembrane region" description="Helical" evidence="7">
    <location>
        <begin position="25"/>
        <end position="45"/>
    </location>
</feature>
<comment type="subcellular location">
    <subcellularLocation>
        <location evidence="1 7">Cell membrane</location>
        <topology evidence="1 7">Multi-pass membrane protein</topology>
    </subcellularLocation>
</comment>
<keyword evidence="4 7" id="KW-0812">Transmembrane</keyword>
<dbReference type="RefSeq" id="WP_315607049.1">
    <property type="nucleotide sequence ID" value="NZ_CP130318.1"/>
</dbReference>
<name>A0AA96LFU2_9BACL</name>
<dbReference type="InterPro" id="IPR000515">
    <property type="entry name" value="MetI-like"/>
</dbReference>
<organism evidence="9 10">
    <name type="scientific">Paenibacillus aurantius</name>
    <dbReference type="NCBI Taxonomy" id="2918900"/>
    <lineage>
        <taxon>Bacteria</taxon>
        <taxon>Bacillati</taxon>
        <taxon>Bacillota</taxon>
        <taxon>Bacilli</taxon>
        <taxon>Bacillales</taxon>
        <taxon>Paenibacillaceae</taxon>
        <taxon>Paenibacillus</taxon>
    </lineage>
</organism>
<dbReference type="AlphaFoldDB" id="A0AA96LFU2"/>
<evidence type="ECO:0000256" key="3">
    <source>
        <dbReference type="ARBA" id="ARBA00022475"/>
    </source>
</evidence>
<evidence type="ECO:0000256" key="5">
    <source>
        <dbReference type="ARBA" id="ARBA00022989"/>
    </source>
</evidence>
<dbReference type="PANTHER" id="PTHR43227">
    <property type="entry name" value="BLL4140 PROTEIN"/>
    <property type="match status" value="1"/>
</dbReference>
<keyword evidence="10" id="KW-1185">Reference proteome</keyword>
<dbReference type="SUPFAM" id="SSF161098">
    <property type="entry name" value="MetI-like"/>
    <property type="match status" value="1"/>
</dbReference>
<protein>
    <submittedName>
        <fullName evidence="9">ABC transporter permease subunit</fullName>
    </submittedName>
</protein>
<evidence type="ECO:0000313" key="9">
    <source>
        <dbReference type="EMBL" id="WNQ13269.1"/>
    </source>
</evidence>
<dbReference type="Proteomes" id="UP001305702">
    <property type="component" value="Chromosome"/>
</dbReference>
<evidence type="ECO:0000256" key="1">
    <source>
        <dbReference type="ARBA" id="ARBA00004651"/>
    </source>
</evidence>
<evidence type="ECO:0000256" key="7">
    <source>
        <dbReference type="RuleBase" id="RU363032"/>
    </source>
</evidence>
<dbReference type="Gene3D" id="1.10.3720.10">
    <property type="entry name" value="MetI-like"/>
    <property type="match status" value="1"/>
</dbReference>
<proteinExistence type="inferred from homology"/>
<keyword evidence="2 7" id="KW-0813">Transport</keyword>
<reference evidence="9 10" key="1">
    <citation type="submission" date="2022-02" db="EMBL/GenBank/DDBJ databases">
        <title>Paenibacillus sp. MBLB1776 Whole Genome Shotgun Sequencing.</title>
        <authorList>
            <person name="Hwang C.Y."/>
            <person name="Cho E.-S."/>
            <person name="Seo M.-J."/>
        </authorList>
    </citation>
    <scope>NUCLEOTIDE SEQUENCE [LARGE SCALE GENOMIC DNA]</scope>
    <source>
        <strain evidence="9 10">MBLB1776</strain>
    </source>
</reference>
<feature type="transmembrane region" description="Helical" evidence="7">
    <location>
        <begin position="223"/>
        <end position="245"/>
    </location>
</feature>
<sequence length="315" mass="35313">MSGTAVGASTAAARRKRLARPNGKYGYYYLMAAPALIGFFLFHYVPMYGVILAFKDYKFALGIMGSPWVGFEHFERFFTDPFFWRILRNTVVISSLHILFGFPAPIVLALLFNELVHKRFKIAMQTISYLPHFMSWVILSGVLIEVLSPSRGAVNYLITLLGGKPVYFLADSHYFVGVLIASHVWQSVGWGSVVYLAGMAGINPDQYESARIDGATRIQQMRYITIPSLVPIMTILFILSVGGILNAGFDQIFNLYNPAVYHVADVIDTYVYRVGLLETKYGFSTAVGLVKNVVGLVLVLSANWIIKRFNEYGLW</sequence>
<keyword evidence="3" id="KW-1003">Cell membrane</keyword>
<keyword evidence="5 7" id="KW-1133">Transmembrane helix</keyword>